<dbReference type="GO" id="GO:0020037">
    <property type="term" value="F:heme binding"/>
    <property type="evidence" value="ECO:0007669"/>
    <property type="project" value="InterPro"/>
</dbReference>
<keyword evidence="9" id="KW-0503">Monooxygenase</keyword>
<evidence type="ECO:0000256" key="11">
    <source>
        <dbReference type="PIRSR" id="PIRSR602401-1"/>
    </source>
</evidence>
<dbReference type="Proteomes" id="UP000092600">
    <property type="component" value="Unassembled WGS sequence"/>
</dbReference>
<keyword evidence="5 11" id="KW-0479">Metal-binding</keyword>
<evidence type="ECO:0000313" key="13">
    <source>
        <dbReference type="Proteomes" id="UP000092600"/>
    </source>
</evidence>
<dbReference type="InterPro" id="IPR050665">
    <property type="entry name" value="Cytochrome_P450_Monooxygen"/>
</dbReference>
<dbReference type="InterPro" id="IPR001128">
    <property type="entry name" value="Cyt_P450"/>
</dbReference>
<feature type="binding site" description="axial binding residue" evidence="11">
    <location>
        <position position="161"/>
    </location>
    <ligand>
        <name>heme</name>
        <dbReference type="ChEBI" id="CHEBI:30413"/>
    </ligand>
    <ligandPart>
        <name>Fe</name>
        <dbReference type="ChEBI" id="CHEBI:18248"/>
    </ligandPart>
</feature>
<comment type="subcellular location">
    <subcellularLocation>
        <location evidence="1">Membrane</location>
    </subcellularLocation>
</comment>
<keyword evidence="10" id="KW-0472">Membrane</keyword>
<evidence type="ECO:0000256" key="5">
    <source>
        <dbReference type="ARBA" id="ARBA00022723"/>
    </source>
</evidence>
<proteinExistence type="inferred from homology"/>
<keyword evidence="6" id="KW-1133">Transmembrane helix</keyword>
<evidence type="ECO:0000256" key="1">
    <source>
        <dbReference type="ARBA" id="ARBA00004370"/>
    </source>
</evidence>
<dbReference type="GO" id="GO:0006629">
    <property type="term" value="P:lipid metabolic process"/>
    <property type="evidence" value="ECO:0007669"/>
    <property type="project" value="UniProtKB-ARBA"/>
</dbReference>
<dbReference type="GO" id="GO:0004497">
    <property type="term" value="F:monooxygenase activity"/>
    <property type="evidence" value="ECO:0007669"/>
    <property type="project" value="UniProtKB-KW"/>
</dbReference>
<dbReference type="Pfam" id="PF00067">
    <property type="entry name" value="p450"/>
    <property type="match status" value="1"/>
</dbReference>
<dbReference type="AlphaFoldDB" id="A0A199UXQ2"/>
<evidence type="ECO:0000256" key="3">
    <source>
        <dbReference type="ARBA" id="ARBA00022617"/>
    </source>
</evidence>
<dbReference type="PANTHER" id="PTHR24282">
    <property type="entry name" value="CYTOCHROME P450 FAMILY MEMBER"/>
    <property type="match status" value="1"/>
</dbReference>
<dbReference type="GO" id="GO:0005506">
    <property type="term" value="F:iron ion binding"/>
    <property type="evidence" value="ECO:0007669"/>
    <property type="project" value="InterPro"/>
</dbReference>
<name>A0A199UXQ2_ANACO</name>
<evidence type="ECO:0000256" key="6">
    <source>
        <dbReference type="ARBA" id="ARBA00022989"/>
    </source>
</evidence>
<dbReference type="InterPro" id="IPR036396">
    <property type="entry name" value="Cyt_P450_sf"/>
</dbReference>
<dbReference type="GO" id="GO:0016705">
    <property type="term" value="F:oxidoreductase activity, acting on paired donors, with incorporation or reduction of molecular oxygen"/>
    <property type="evidence" value="ECO:0007669"/>
    <property type="project" value="InterPro"/>
</dbReference>
<evidence type="ECO:0000256" key="9">
    <source>
        <dbReference type="ARBA" id="ARBA00023033"/>
    </source>
</evidence>
<evidence type="ECO:0000256" key="7">
    <source>
        <dbReference type="ARBA" id="ARBA00023002"/>
    </source>
</evidence>
<dbReference type="PANTHER" id="PTHR24282:SF135">
    <property type="entry name" value="CYTOCHROME P450 709B2"/>
    <property type="match status" value="1"/>
</dbReference>
<gene>
    <name evidence="12" type="ORF">ACMD2_08908</name>
</gene>
<protein>
    <submittedName>
        <fullName evidence="12">Cytochrome P450 734A6</fullName>
    </submittedName>
</protein>
<dbReference type="STRING" id="4615.A0A199UXQ2"/>
<dbReference type="PRINTS" id="PR00385">
    <property type="entry name" value="P450"/>
</dbReference>
<dbReference type="InterPro" id="IPR002401">
    <property type="entry name" value="Cyt_P450_E_grp-I"/>
</dbReference>
<keyword evidence="3 11" id="KW-0349">Heme</keyword>
<evidence type="ECO:0000256" key="4">
    <source>
        <dbReference type="ARBA" id="ARBA00022692"/>
    </source>
</evidence>
<sequence>MLEACASGDSFERKENCGMNMDEIIDECKTFFLGGNKTTSHLLTWTVFLLSTNQEWREKLREEVGRECGEEVHDADMLSKLKLVCSQTVWSLCPTYKEKQAKGMDLGGIKIPKDTMLAIPIMMIHRDKELWGDPSRFVNGIAKAAKHPSALLPFLIGPRSCIGKNFAMLEAKTVLAMLLQRFSFSISPKY</sequence>
<comment type="caution">
    <text evidence="12">The sequence shown here is derived from an EMBL/GenBank/DDBJ whole genome shotgun (WGS) entry which is preliminary data.</text>
</comment>
<accession>A0A199UXQ2</accession>
<evidence type="ECO:0000256" key="2">
    <source>
        <dbReference type="ARBA" id="ARBA00010617"/>
    </source>
</evidence>
<dbReference type="Gene3D" id="1.10.630.10">
    <property type="entry name" value="Cytochrome P450"/>
    <property type="match status" value="1"/>
</dbReference>
<evidence type="ECO:0000256" key="8">
    <source>
        <dbReference type="ARBA" id="ARBA00023004"/>
    </source>
</evidence>
<keyword evidence="4" id="KW-0812">Transmembrane</keyword>
<keyword evidence="7" id="KW-0560">Oxidoreductase</keyword>
<dbReference type="EMBL" id="LSRQ01004376">
    <property type="protein sequence ID" value="OAY69554.1"/>
    <property type="molecule type" value="Genomic_DNA"/>
</dbReference>
<keyword evidence="8 11" id="KW-0408">Iron</keyword>
<organism evidence="12 13">
    <name type="scientific">Ananas comosus</name>
    <name type="common">Pineapple</name>
    <name type="synonym">Ananas ananas</name>
    <dbReference type="NCBI Taxonomy" id="4615"/>
    <lineage>
        <taxon>Eukaryota</taxon>
        <taxon>Viridiplantae</taxon>
        <taxon>Streptophyta</taxon>
        <taxon>Embryophyta</taxon>
        <taxon>Tracheophyta</taxon>
        <taxon>Spermatophyta</taxon>
        <taxon>Magnoliopsida</taxon>
        <taxon>Liliopsida</taxon>
        <taxon>Poales</taxon>
        <taxon>Bromeliaceae</taxon>
        <taxon>Bromelioideae</taxon>
        <taxon>Ananas</taxon>
    </lineage>
</organism>
<dbReference type="PRINTS" id="PR00463">
    <property type="entry name" value="EP450I"/>
</dbReference>
<comment type="similarity">
    <text evidence="2">Belongs to the cytochrome P450 family.</text>
</comment>
<comment type="cofactor">
    <cofactor evidence="11">
        <name>heme</name>
        <dbReference type="ChEBI" id="CHEBI:30413"/>
    </cofactor>
</comment>
<evidence type="ECO:0000313" key="12">
    <source>
        <dbReference type="EMBL" id="OAY69554.1"/>
    </source>
</evidence>
<dbReference type="SUPFAM" id="SSF48264">
    <property type="entry name" value="Cytochrome P450"/>
    <property type="match status" value="1"/>
</dbReference>
<reference evidence="12 13" key="1">
    <citation type="journal article" date="2016" name="DNA Res.">
        <title>The draft genome of MD-2 pineapple using hybrid error correction of long reads.</title>
        <authorList>
            <person name="Redwan R.M."/>
            <person name="Saidin A."/>
            <person name="Kumar S.V."/>
        </authorList>
    </citation>
    <scope>NUCLEOTIDE SEQUENCE [LARGE SCALE GENOMIC DNA]</scope>
    <source>
        <strain evidence="13">cv. MD2</strain>
        <tissue evidence="12">Leaf</tissue>
    </source>
</reference>
<evidence type="ECO:0000256" key="10">
    <source>
        <dbReference type="ARBA" id="ARBA00023136"/>
    </source>
</evidence>
<dbReference type="GO" id="GO:0016020">
    <property type="term" value="C:membrane"/>
    <property type="evidence" value="ECO:0007669"/>
    <property type="project" value="UniProtKB-SubCell"/>
</dbReference>
<feature type="non-terminal residue" evidence="12">
    <location>
        <position position="190"/>
    </location>
</feature>